<comment type="caution">
    <text evidence="3">The sequence shown here is derived from an EMBL/GenBank/DDBJ whole genome shotgun (WGS) entry which is preliminary data.</text>
</comment>
<evidence type="ECO:0000256" key="1">
    <source>
        <dbReference type="SAM" id="MobiDB-lite"/>
    </source>
</evidence>
<dbReference type="InterPro" id="IPR021136">
    <property type="entry name" value="Flagellar_hook_control-like_C"/>
</dbReference>
<dbReference type="CDD" id="cd17470">
    <property type="entry name" value="T3SS_Flik_C"/>
    <property type="match status" value="1"/>
</dbReference>
<evidence type="ECO:0000313" key="3">
    <source>
        <dbReference type="EMBL" id="MBD7915324.1"/>
    </source>
</evidence>
<gene>
    <name evidence="3" type="ORF">H9660_09205</name>
</gene>
<dbReference type="RefSeq" id="WP_191750086.1">
    <property type="nucleotide sequence ID" value="NZ_JACSQZ010000029.1"/>
</dbReference>
<keyword evidence="3" id="KW-0282">Flagellum</keyword>
<dbReference type="Proteomes" id="UP000640335">
    <property type="component" value="Unassembled WGS sequence"/>
</dbReference>
<feature type="region of interest" description="Disordered" evidence="1">
    <location>
        <begin position="120"/>
        <end position="151"/>
    </location>
</feature>
<feature type="compositionally biased region" description="Basic and acidic residues" evidence="1">
    <location>
        <begin position="120"/>
        <end position="139"/>
    </location>
</feature>
<dbReference type="EMBL" id="JACSQZ010000029">
    <property type="protein sequence ID" value="MBD7915324.1"/>
    <property type="molecule type" value="Genomic_DNA"/>
</dbReference>
<sequence>MKNNNEISLDDYKGELLKNINNLINEYLNKSDTNIILNNFDTVKEVKSNLLDEIKILINTTESNSIEKIEDKLSTNTTKEILNALIMNTNMELEPKDNIKDDKEKIDIHSENLTNIHINKEKINSQENKNEESLNKENPSKNNITNEKEDSIDKKEEDILMKFLEDDNNESFSKTLTYYDKLNKLNSTVEIIKEPISINKETINLDFIKNVKYMITNSVEELKVKIYPKELGEMTIKILSEEGIMKAEIKATSKETYNLLNSNINEIKKTLENQNFRIQEVNIGIYNEDTTFFSGKENSRENSNEFINKNNRNSTIEEEQNLEDLIIDSNLNYLA</sequence>
<feature type="domain" description="Flagellar hook-length control protein-like C-terminal" evidence="2">
    <location>
        <begin position="209"/>
        <end position="290"/>
    </location>
</feature>
<organism evidence="3 4">
    <name type="scientific">Clostridium gallinarum</name>
    <dbReference type="NCBI Taxonomy" id="2762246"/>
    <lineage>
        <taxon>Bacteria</taxon>
        <taxon>Bacillati</taxon>
        <taxon>Bacillota</taxon>
        <taxon>Clostridia</taxon>
        <taxon>Eubacteriales</taxon>
        <taxon>Clostridiaceae</taxon>
        <taxon>Clostridium</taxon>
    </lineage>
</organism>
<dbReference type="InterPro" id="IPR038610">
    <property type="entry name" value="FliK-like_C_sf"/>
</dbReference>
<dbReference type="Pfam" id="PF02120">
    <property type="entry name" value="Flg_hook"/>
    <property type="match status" value="1"/>
</dbReference>
<accession>A0ABR8Q4U0</accession>
<evidence type="ECO:0000259" key="2">
    <source>
        <dbReference type="Pfam" id="PF02120"/>
    </source>
</evidence>
<reference evidence="3 4" key="1">
    <citation type="submission" date="2020-08" db="EMBL/GenBank/DDBJ databases">
        <title>A Genomic Blueprint of the Chicken Gut Microbiome.</title>
        <authorList>
            <person name="Gilroy R."/>
            <person name="Ravi A."/>
            <person name="Getino M."/>
            <person name="Pursley I."/>
            <person name="Horton D.L."/>
            <person name="Alikhan N.-F."/>
            <person name="Baker D."/>
            <person name="Gharbi K."/>
            <person name="Hall N."/>
            <person name="Watson M."/>
            <person name="Adriaenssens E.M."/>
            <person name="Foster-Nyarko E."/>
            <person name="Jarju S."/>
            <person name="Secka A."/>
            <person name="Antonio M."/>
            <person name="Oren A."/>
            <person name="Chaudhuri R."/>
            <person name="La Ragione R.M."/>
            <person name="Hildebrand F."/>
            <person name="Pallen M.J."/>
        </authorList>
    </citation>
    <scope>NUCLEOTIDE SEQUENCE [LARGE SCALE GENOMIC DNA]</scope>
    <source>
        <strain evidence="3 4">Sa3CUN1</strain>
    </source>
</reference>
<proteinExistence type="predicted"/>
<protein>
    <submittedName>
        <fullName evidence="3">Flagellar hook-length control protein FliK</fullName>
    </submittedName>
</protein>
<keyword evidence="4" id="KW-1185">Reference proteome</keyword>
<keyword evidence="3" id="KW-0969">Cilium</keyword>
<dbReference type="Gene3D" id="3.30.750.140">
    <property type="match status" value="1"/>
</dbReference>
<name>A0ABR8Q4U0_9CLOT</name>
<keyword evidence="3" id="KW-0966">Cell projection</keyword>
<evidence type="ECO:0000313" key="4">
    <source>
        <dbReference type="Proteomes" id="UP000640335"/>
    </source>
</evidence>